<name>A0A1A8WRQ6_PLAOA</name>
<gene>
    <name evidence="2" type="ORF">POVCU2_0097080</name>
</gene>
<organism evidence="2 3">
    <name type="scientific">Plasmodium ovale curtisi</name>
    <dbReference type="NCBI Taxonomy" id="864141"/>
    <lineage>
        <taxon>Eukaryota</taxon>
        <taxon>Sar</taxon>
        <taxon>Alveolata</taxon>
        <taxon>Apicomplexa</taxon>
        <taxon>Aconoidasida</taxon>
        <taxon>Haemosporida</taxon>
        <taxon>Plasmodiidae</taxon>
        <taxon>Plasmodium</taxon>
        <taxon>Plasmodium (Plasmodium)</taxon>
    </lineage>
</organism>
<reference evidence="3" key="1">
    <citation type="submission" date="2016-05" db="EMBL/GenBank/DDBJ databases">
        <authorList>
            <person name="Naeem Raeece"/>
        </authorList>
    </citation>
    <scope>NUCLEOTIDE SEQUENCE [LARGE SCALE GENOMIC DNA]</scope>
</reference>
<sequence>MPKDNENADLDTLNKNKDLKKYYDKIECIYNGNSKCLSGQEGEVTEYEYTEATEDDQGSESDIFSNNDQ</sequence>
<evidence type="ECO:0008006" key="4">
    <source>
        <dbReference type="Google" id="ProtNLM"/>
    </source>
</evidence>
<evidence type="ECO:0000256" key="1">
    <source>
        <dbReference type="SAM" id="MobiDB-lite"/>
    </source>
</evidence>
<feature type="compositionally biased region" description="Polar residues" evidence="1">
    <location>
        <begin position="60"/>
        <end position="69"/>
    </location>
</feature>
<dbReference type="EMBL" id="FLQU01002107">
    <property type="protein sequence ID" value="SBS95603.1"/>
    <property type="molecule type" value="Genomic_DNA"/>
</dbReference>
<dbReference type="Proteomes" id="UP000078560">
    <property type="component" value="Unassembled WGS sequence"/>
</dbReference>
<protein>
    <recommendedName>
        <fullName evidence="4">PIR Superfamily Protein</fullName>
    </recommendedName>
</protein>
<dbReference type="AlphaFoldDB" id="A0A1A8WRQ6"/>
<feature type="non-terminal residue" evidence="2">
    <location>
        <position position="69"/>
    </location>
</feature>
<proteinExistence type="predicted"/>
<feature type="region of interest" description="Disordered" evidence="1">
    <location>
        <begin position="47"/>
        <end position="69"/>
    </location>
</feature>
<evidence type="ECO:0000313" key="3">
    <source>
        <dbReference type="Proteomes" id="UP000078560"/>
    </source>
</evidence>
<feature type="compositionally biased region" description="Acidic residues" evidence="1">
    <location>
        <begin position="47"/>
        <end position="59"/>
    </location>
</feature>
<evidence type="ECO:0000313" key="2">
    <source>
        <dbReference type="EMBL" id="SBS95603.1"/>
    </source>
</evidence>
<accession>A0A1A8WRQ6</accession>